<evidence type="ECO:0000256" key="1">
    <source>
        <dbReference type="SAM" id="MobiDB-lite"/>
    </source>
</evidence>
<feature type="compositionally biased region" description="Basic and acidic residues" evidence="1">
    <location>
        <begin position="307"/>
        <end position="319"/>
    </location>
</feature>
<dbReference type="Proteomes" id="UP000326396">
    <property type="component" value="Linkage Group LG18"/>
</dbReference>
<keyword evidence="3" id="KW-1185">Reference proteome</keyword>
<organism evidence="2 3">
    <name type="scientific">Mikania micrantha</name>
    <name type="common">bitter vine</name>
    <dbReference type="NCBI Taxonomy" id="192012"/>
    <lineage>
        <taxon>Eukaryota</taxon>
        <taxon>Viridiplantae</taxon>
        <taxon>Streptophyta</taxon>
        <taxon>Embryophyta</taxon>
        <taxon>Tracheophyta</taxon>
        <taxon>Spermatophyta</taxon>
        <taxon>Magnoliopsida</taxon>
        <taxon>eudicotyledons</taxon>
        <taxon>Gunneridae</taxon>
        <taxon>Pentapetalae</taxon>
        <taxon>asterids</taxon>
        <taxon>campanulids</taxon>
        <taxon>Asterales</taxon>
        <taxon>Asteraceae</taxon>
        <taxon>Asteroideae</taxon>
        <taxon>Heliantheae alliance</taxon>
        <taxon>Eupatorieae</taxon>
        <taxon>Mikania</taxon>
    </lineage>
</organism>
<feature type="region of interest" description="Disordered" evidence="1">
    <location>
        <begin position="145"/>
        <end position="172"/>
    </location>
</feature>
<feature type="compositionally biased region" description="Basic and acidic residues" evidence="1">
    <location>
        <begin position="152"/>
        <end position="166"/>
    </location>
</feature>
<evidence type="ECO:0000313" key="2">
    <source>
        <dbReference type="EMBL" id="KAD4981749.1"/>
    </source>
</evidence>
<evidence type="ECO:0000313" key="3">
    <source>
        <dbReference type="Proteomes" id="UP000326396"/>
    </source>
</evidence>
<proteinExistence type="predicted"/>
<accession>A0A5N6NKR4</accession>
<dbReference type="EMBL" id="SZYD01000010">
    <property type="protein sequence ID" value="KAD4981749.1"/>
    <property type="molecule type" value="Genomic_DNA"/>
</dbReference>
<gene>
    <name evidence="2" type="ORF">E3N88_18420</name>
</gene>
<protein>
    <submittedName>
        <fullName evidence="2">Uncharacterized protein</fullName>
    </submittedName>
</protein>
<reference evidence="2 3" key="1">
    <citation type="submission" date="2019-05" db="EMBL/GenBank/DDBJ databases">
        <title>Mikania micrantha, genome provides insights into the molecular mechanism of rapid growth.</title>
        <authorList>
            <person name="Liu B."/>
        </authorList>
    </citation>
    <scope>NUCLEOTIDE SEQUENCE [LARGE SCALE GENOMIC DNA]</scope>
    <source>
        <strain evidence="2">NLD-2019</strain>
        <tissue evidence="2">Leaf</tissue>
    </source>
</reference>
<dbReference type="AlphaFoldDB" id="A0A5N6NKR4"/>
<feature type="region of interest" description="Disordered" evidence="1">
    <location>
        <begin position="293"/>
        <end position="327"/>
    </location>
</feature>
<comment type="caution">
    <text evidence="2">The sequence shown here is derived from an EMBL/GenBank/DDBJ whole genome shotgun (WGS) entry which is preliminary data.</text>
</comment>
<name>A0A5N6NKR4_9ASTR</name>
<sequence>MSNKITQCMAQLMSLMELSLGNGKCPMKQLSPSLPTVITDSVLLAPSTKPCFPKSGSTINQTHSPVPTRIHDEESANTWGGINQSSKVKEILSILRSNSSPNLVKPPLTEAVITKMVQEQVAIMLINITAQAQNYGVLDDEIRGGSARKRKRDGEDLNQRDKESASQHKKPYSGRARKRDWCSYHRTSNCPVLEYCEEGGYYTRPCDLPNSYLPLVKRYVINVSGLSVQIQSKTNSWHGEKLYAKISKCEFWLRDVQQQALLEPNQTDEALQGFGKPFKVYFTNRVRVPYFGNRGQDYTRSKSNKMAQDRQKGYADNHRITPKISSG</sequence>